<name>A0ABR2GBD3_9ROSI</name>
<evidence type="ECO:0000313" key="4">
    <source>
        <dbReference type="EMBL" id="KAK8600030.1"/>
    </source>
</evidence>
<keyword evidence="2" id="KW-0430">Lectin</keyword>
<evidence type="ECO:0000313" key="5">
    <source>
        <dbReference type="Proteomes" id="UP001472677"/>
    </source>
</evidence>
<evidence type="ECO:0000256" key="2">
    <source>
        <dbReference type="ARBA" id="ARBA00022734"/>
    </source>
</evidence>
<reference evidence="4 5" key="1">
    <citation type="journal article" date="2024" name="G3 (Bethesda)">
        <title>Genome assembly of Hibiscus sabdariffa L. provides insights into metabolisms of medicinal natural products.</title>
        <authorList>
            <person name="Kim T."/>
        </authorList>
    </citation>
    <scope>NUCLEOTIDE SEQUENCE [LARGE SCALE GENOMIC DNA]</scope>
    <source>
        <strain evidence="4">TK-2024</strain>
        <tissue evidence="4">Old leaves</tissue>
    </source>
</reference>
<dbReference type="InterPro" id="IPR050258">
    <property type="entry name" value="Leguminous_Lectin"/>
</dbReference>
<dbReference type="EMBL" id="JBBPBM010000001">
    <property type="protein sequence ID" value="KAK8600030.1"/>
    <property type="molecule type" value="Genomic_DNA"/>
</dbReference>
<comment type="similarity">
    <text evidence="1">Belongs to the leguminous lectin family.</text>
</comment>
<comment type="caution">
    <text evidence="4">The sequence shown here is derived from an EMBL/GenBank/DDBJ whole genome shotgun (WGS) entry which is preliminary data.</text>
</comment>
<dbReference type="PANTHER" id="PTHR32401:SF51">
    <property type="entry name" value="NON-SPECIFIC SERINE_THREONINE PROTEIN KINASE"/>
    <property type="match status" value="1"/>
</dbReference>
<dbReference type="PANTHER" id="PTHR32401">
    <property type="entry name" value="CONCANAVALIN A-LIKE LECTIN FAMILY PROTEIN"/>
    <property type="match status" value="1"/>
</dbReference>
<dbReference type="InterPro" id="IPR013320">
    <property type="entry name" value="ConA-like_dom_sf"/>
</dbReference>
<evidence type="ECO:0000256" key="1">
    <source>
        <dbReference type="ARBA" id="ARBA00007606"/>
    </source>
</evidence>
<organism evidence="4 5">
    <name type="scientific">Hibiscus sabdariffa</name>
    <name type="common">roselle</name>
    <dbReference type="NCBI Taxonomy" id="183260"/>
    <lineage>
        <taxon>Eukaryota</taxon>
        <taxon>Viridiplantae</taxon>
        <taxon>Streptophyta</taxon>
        <taxon>Embryophyta</taxon>
        <taxon>Tracheophyta</taxon>
        <taxon>Spermatophyta</taxon>
        <taxon>Magnoliopsida</taxon>
        <taxon>eudicotyledons</taxon>
        <taxon>Gunneridae</taxon>
        <taxon>Pentapetalae</taxon>
        <taxon>rosids</taxon>
        <taxon>malvids</taxon>
        <taxon>Malvales</taxon>
        <taxon>Malvaceae</taxon>
        <taxon>Malvoideae</taxon>
        <taxon>Hibiscus</taxon>
    </lineage>
</organism>
<protein>
    <recommendedName>
        <fullName evidence="3">Legume lectin domain-containing protein</fullName>
    </recommendedName>
</protein>
<dbReference type="Proteomes" id="UP001472677">
    <property type="component" value="Unassembled WGS sequence"/>
</dbReference>
<proteinExistence type="inferred from homology"/>
<dbReference type="Gene3D" id="2.60.120.200">
    <property type="match status" value="1"/>
</dbReference>
<feature type="domain" description="Legume lectin" evidence="3">
    <location>
        <begin position="5"/>
        <end position="99"/>
    </location>
</feature>
<accession>A0ABR2GBD3</accession>
<dbReference type="InterPro" id="IPR001220">
    <property type="entry name" value="Legume_lectin_dom"/>
</dbReference>
<evidence type="ECO:0000259" key="3">
    <source>
        <dbReference type="Pfam" id="PF00139"/>
    </source>
</evidence>
<gene>
    <name evidence="4" type="ORF">V6N12_049890</name>
</gene>
<keyword evidence="5" id="KW-1185">Reference proteome</keyword>
<sequence length="102" mass="11037">MLDGKSSSSSFSATFVLNIVPSSSGRGGHELTFMVSPSKQFPRAEAGQYMGIFNTENDGSPFNHVFAVEFAIVNGYNDGADSDGNHLEINFNSMYSNMSRLV</sequence>
<dbReference type="SUPFAM" id="SSF49899">
    <property type="entry name" value="Concanavalin A-like lectins/glucanases"/>
    <property type="match status" value="1"/>
</dbReference>
<dbReference type="Pfam" id="PF00139">
    <property type="entry name" value="Lectin_legB"/>
    <property type="match status" value="1"/>
</dbReference>